<dbReference type="SUPFAM" id="SSF159270">
    <property type="entry name" value="YmcC-like"/>
    <property type="match status" value="1"/>
</dbReference>
<proteinExistence type="predicted"/>
<evidence type="ECO:0000313" key="2">
    <source>
        <dbReference type="EMBL" id="QJY38874.1"/>
    </source>
</evidence>
<feature type="signal peptide" evidence="1">
    <location>
        <begin position="1"/>
        <end position="20"/>
    </location>
</feature>
<dbReference type="InterPro" id="IPR023373">
    <property type="entry name" value="YmcC_sf"/>
</dbReference>
<sequence length="220" mass="25199">MKAKPLVVLLLILLCGCTQRATNLSSSFKEAMFGFTDIDKTEQEIVDLPYACMYARVNNGQRIFLVLAFVDINPITGNKQLKWLSADRAMIATELGRIVKTQSLPHSNLQNIRYSEPQNNHLNNPLEKATATYDWQPDYQYGHVGSIERRTIKQEQVNSVIWAKQATLVEEKIHFMDLSKSMSNLFWIDDHGHVVKSKQWLVPKQLYIELEVLKPYSSGS</sequence>
<dbReference type="Pfam" id="PF11102">
    <property type="entry name" value="YjbF"/>
    <property type="match status" value="1"/>
</dbReference>
<evidence type="ECO:0000313" key="3">
    <source>
        <dbReference type="Proteomes" id="UP000501443"/>
    </source>
</evidence>
<evidence type="ECO:0000256" key="1">
    <source>
        <dbReference type="SAM" id="SignalP"/>
    </source>
</evidence>
<gene>
    <name evidence="2" type="ORF">HOO69_20150</name>
</gene>
<dbReference type="EMBL" id="CP053543">
    <property type="protein sequence ID" value="QJY38874.1"/>
    <property type="molecule type" value="Genomic_DNA"/>
</dbReference>
<accession>A0AAE7DYS0</accession>
<dbReference type="InterPro" id="IPR021308">
    <property type="entry name" value="GfcB"/>
</dbReference>
<keyword evidence="1" id="KW-0732">Signal</keyword>
<dbReference type="PROSITE" id="PS51257">
    <property type="entry name" value="PROKAR_LIPOPROTEIN"/>
    <property type="match status" value="1"/>
</dbReference>
<reference evidence="2 3" key="1">
    <citation type="submission" date="2020-05" db="EMBL/GenBank/DDBJ databases">
        <title>First description outside Europe of the emergent pathogen for shellfish aquaculture Vibrio europaeus.</title>
        <authorList>
            <person name="Dubert J."/>
            <person name="Rojas R."/>
        </authorList>
    </citation>
    <scope>NUCLEOTIDE SEQUENCE [LARGE SCALE GENOMIC DNA]</scope>
    <source>
        <strain evidence="2 3">NPI-1</strain>
    </source>
</reference>
<name>A0AAE7DYS0_9VIBR</name>
<dbReference type="AlphaFoldDB" id="A0AAE7DYS0"/>
<organism evidence="2 3">
    <name type="scientific">Vibrio europaeus</name>
    <dbReference type="NCBI Taxonomy" id="300876"/>
    <lineage>
        <taxon>Bacteria</taxon>
        <taxon>Pseudomonadati</taxon>
        <taxon>Pseudomonadota</taxon>
        <taxon>Gammaproteobacteria</taxon>
        <taxon>Vibrionales</taxon>
        <taxon>Vibrionaceae</taxon>
        <taxon>Vibrio</taxon>
        <taxon>Vibrio oreintalis group</taxon>
    </lineage>
</organism>
<keyword evidence="2" id="KW-0449">Lipoprotein</keyword>
<protein>
    <submittedName>
        <fullName evidence="2">YjbF family lipoprotein</fullName>
    </submittedName>
</protein>
<dbReference type="RefSeq" id="WP_171802959.1">
    <property type="nucleotide sequence ID" value="NZ_CP053543.1"/>
</dbReference>
<dbReference type="Proteomes" id="UP000501443">
    <property type="component" value="Chromosome 2"/>
</dbReference>
<dbReference type="Gene3D" id="2.40.360.10">
    <property type="entry name" value="YmcC-like"/>
    <property type="match status" value="1"/>
</dbReference>
<feature type="chain" id="PRO_5041997763" evidence="1">
    <location>
        <begin position="21"/>
        <end position="220"/>
    </location>
</feature>